<reference evidence="1" key="1">
    <citation type="journal article" date="2014" name="Front. Microbiol.">
        <title>High frequency of phylogenetically diverse reductive dehalogenase-homologous genes in deep subseafloor sedimentary metagenomes.</title>
        <authorList>
            <person name="Kawai M."/>
            <person name="Futagami T."/>
            <person name="Toyoda A."/>
            <person name="Takaki Y."/>
            <person name="Nishi S."/>
            <person name="Hori S."/>
            <person name="Arai W."/>
            <person name="Tsubouchi T."/>
            <person name="Morono Y."/>
            <person name="Uchiyama I."/>
            <person name="Ito T."/>
            <person name="Fujiyama A."/>
            <person name="Inagaki F."/>
            <person name="Takami H."/>
        </authorList>
    </citation>
    <scope>NUCLEOTIDE SEQUENCE</scope>
    <source>
        <strain evidence="1">Expedition CK06-06</strain>
    </source>
</reference>
<name>X1KVF0_9ZZZZ</name>
<proteinExistence type="predicted"/>
<evidence type="ECO:0000313" key="1">
    <source>
        <dbReference type="EMBL" id="GAH97605.1"/>
    </source>
</evidence>
<gene>
    <name evidence="1" type="ORF">S06H3_04440</name>
</gene>
<accession>X1KVF0</accession>
<dbReference type="EMBL" id="BARV01001557">
    <property type="protein sequence ID" value="GAH97605.1"/>
    <property type="molecule type" value="Genomic_DNA"/>
</dbReference>
<sequence>LGKILAVLAHGWAWCRSRLAPKLELASFPRQTITAIQQPRINALWWSMGTLGDKPMLQIVGDFNATNVWSANVRLAGALIRYRRWGVLLRTERGDTSVKDLYSQYSGNYPIPPNEMTWIRVAFHFVPRHRAPKPWFKADVAIIDQFGNLHWIRGVTFKHVNAMP</sequence>
<protein>
    <submittedName>
        <fullName evidence="1">Uncharacterized protein</fullName>
    </submittedName>
</protein>
<comment type="caution">
    <text evidence="1">The sequence shown here is derived from an EMBL/GenBank/DDBJ whole genome shotgun (WGS) entry which is preliminary data.</text>
</comment>
<dbReference type="AlphaFoldDB" id="X1KVF0"/>
<organism evidence="1">
    <name type="scientific">marine sediment metagenome</name>
    <dbReference type="NCBI Taxonomy" id="412755"/>
    <lineage>
        <taxon>unclassified sequences</taxon>
        <taxon>metagenomes</taxon>
        <taxon>ecological metagenomes</taxon>
    </lineage>
</organism>
<feature type="non-terminal residue" evidence="1">
    <location>
        <position position="1"/>
    </location>
</feature>